<evidence type="ECO:0000313" key="4">
    <source>
        <dbReference type="Proteomes" id="UP000008066"/>
    </source>
</evidence>
<dbReference type="GeneID" id="18256499"/>
<dbReference type="EMBL" id="GL988041">
    <property type="protein sequence ID" value="EGS20627.1"/>
    <property type="molecule type" value="Genomic_DNA"/>
</dbReference>
<evidence type="ECO:0000313" key="3">
    <source>
        <dbReference type="EMBL" id="EGS20627.1"/>
    </source>
</evidence>
<dbReference type="OrthoDB" id="427280at2759"/>
<keyword evidence="2" id="KW-0732">Signal</keyword>
<dbReference type="RefSeq" id="XP_006692923.1">
    <property type="nucleotide sequence ID" value="XM_006692860.1"/>
</dbReference>
<reference evidence="3 4" key="1">
    <citation type="journal article" date="2011" name="Cell">
        <title>Insight into structure and assembly of the nuclear pore complex by utilizing the genome of a eukaryotic thermophile.</title>
        <authorList>
            <person name="Amlacher S."/>
            <person name="Sarges P."/>
            <person name="Flemming D."/>
            <person name="van Noort V."/>
            <person name="Kunze R."/>
            <person name="Devos D.P."/>
            <person name="Arumugam M."/>
            <person name="Bork P."/>
            <person name="Hurt E."/>
        </authorList>
    </citation>
    <scope>NUCLEOTIDE SEQUENCE [LARGE SCALE GENOMIC DNA]</scope>
    <source>
        <strain evidence="4">DSM 1495 / CBS 144.50 / IMI 039719</strain>
    </source>
</reference>
<organism evidence="4">
    <name type="scientific">Chaetomium thermophilum (strain DSM 1495 / CBS 144.50 / IMI 039719)</name>
    <name type="common">Thermochaetoides thermophila</name>
    <dbReference type="NCBI Taxonomy" id="759272"/>
    <lineage>
        <taxon>Eukaryota</taxon>
        <taxon>Fungi</taxon>
        <taxon>Dikarya</taxon>
        <taxon>Ascomycota</taxon>
        <taxon>Pezizomycotina</taxon>
        <taxon>Sordariomycetes</taxon>
        <taxon>Sordariomycetidae</taxon>
        <taxon>Sordariales</taxon>
        <taxon>Chaetomiaceae</taxon>
        <taxon>Thermochaetoides</taxon>
    </lineage>
</organism>
<sequence>MLFRHQTAIFGLFLLRASLIIAWEHVSGEELRQTVEAGDSVLVAFVKPEEEASAALENEWLSAADLLASRAEASQIQAELLSRSAQIVQPISDSVVLSEFQKTTSFVAYLGEDAQSASVFEDIAWSYPEYGFKFGAVIDDKISQEGGFRIEERPVVVGYKDGTKAVFTGKGKQLGPEELRKWIELYLQRETVKKREERESTKVATLGKPRASLPVERDEKVEL</sequence>
<dbReference type="KEGG" id="cthr:CTHT_0024610"/>
<evidence type="ECO:0008006" key="5">
    <source>
        <dbReference type="Google" id="ProtNLM"/>
    </source>
</evidence>
<accession>G0S5F4</accession>
<feature type="signal peptide" evidence="2">
    <location>
        <begin position="1"/>
        <end position="22"/>
    </location>
</feature>
<dbReference type="Proteomes" id="UP000008066">
    <property type="component" value="Unassembled WGS sequence"/>
</dbReference>
<feature type="region of interest" description="Disordered" evidence="1">
    <location>
        <begin position="197"/>
        <end position="223"/>
    </location>
</feature>
<feature type="chain" id="PRO_5003409315" description="Thioredoxin domain-containing protein" evidence="2">
    <location>
        <begin position="23"/>
        <end position="223"/>
    </location>
</feature>
<gene>
    <name evidence="3" type="ORF">CTHT_0024610</name>
</gene>
<name>G0S5F4_CHATD</name>
<dbReference type="AlphaFoldDB" id="G0S5F4"/>
<evidence type="ECO:0000256" key="2">
    <source>
        <dbReference type="SAM" id="SignalP"/>
    </source>
</evidence>
<dbReference type="HOGENOM" id="CLU_1239996_0_0_1"/>
<protein>
    <recommendedName>
        <fullName evidence="5">Thioredoxin domain-containing protein</fullName>
    </recommendedName>
</protein>
<proteinExistence type="predicted"/>
<evidence type="ECO:0000256" key="1">
    <source>
        <dbReference type="SAM" id="MobiDB-lite"/>
    </source>
</evidence>
<keyword evidence="4" id="KW-1185">Reference proteome</keyword>